<accession>A0ABQ7FEN8</accession>
<gene>
    <name evidence="1" type="ORF">GCU69_23305</name>
</gene>
<evidence type="ECO:0000313" key="2">
    <source>
        <dbReference type="Proteomes" id="UP000621266"/>
    </source>
</evidence>
<keyword evidence="2" id="KW-1185">Reference proteome</keyword>
<dbReference type="InterPro" id="IPR016039">
    <property type="entry name" value="Thiolase-like"/>
</dbReference>
<dbReference type="Gene3D" id="3.40.47.10">
    <property type="match status" value="1"/>
</dbReference>
<dbReference type="Proteomes" id="UP000621266">
    <property type="component" value="Unassembled WGS sequence"/>
</dbReference>
<dbReference type="SUPFAM" id="SSF53901">
    <property type="entry name" value="Thiolase-like"/>
    <property type="match status" value="1"/>
</dbReference>
<sequence length="272" mass="28390">MFPLRLERVVHRVFPPGESRIDDAFSVRHFTDLTAAYGTEFRPGAVSGGAGNTFAAMSKELVGALGAESEPVGLAVVAHSTPDLDCRYAAATYLSEAWPHGPLSFGVSEQGSCTPFSALRLAAGYTGRHGLRAAVVLILDQASLPYDTGPAELGGDAGVALLLSASQQAGPRPDLRYLTGVATPDVREVLAGELARYEGRATVVAGPGVDPARDLPAGLAEVRRTGKGFPCTGLWSALAGPRPADRPLVLVDHDPVTRWLGLCAVGPVEAER</sequence>
<organism evidence="1 2">
    <name type="scientific">Streptomyces lycii</name>
    <dbReference type="NCBI Taxonomy" id="2654337"/>
    <lineage>
        <taxon>Bacteria</taxon>
        <taxon>Bacillati</taxon>
        <taxon>Actinomycetota</taxon>
        <taxon>Actinomycetes</taxon>
        <taxon>Kitasatosporales</taxon>
        <taxon>Streptomycetaceae</taxon>
        <taxon>Streptomyces</taxon>
    </lineage>
</organism>
<comment type="caution">
    <text evidence="1">The sequence shown here is derived from an EMBL/GenBank/DDBJ whole genome shotgun (WGS) entry which is preliminary data.</text>
</comment>
<proteinExistence type="predicted"/>
<protein>
    <recommendedName>
        <fullName evidence="3">Beta-ketoacyl-[acyl-carrier-protein] synthase III N-terminal domain-containing protein</fullName>
    </recommendedName>
</protein>
<dbReference type="RefSeq" id="WP_156207061.1">
    <property type="nucleotide sequence ID" value="NZ_WHPN01000351.1"/>
</dbReference>
<reference evidence="1 2" key="1">
    <citation type="submission" date="2019-10" db="EMBL/GenBank/DDBJ databases">
        <title>Streptomyces tenebrisbrunneis sp.nov., an endogenous actinomycete isolated from of Lycium ruthenicum.</title>
        <authorList>
            <person name="Ma L."/>
        </authorList>
    </citation>
    <scope>NUCLEOTIDE SEQUENCE [LARGE SCALE GENOMIC DNA]</scope>
    <source>
        <strain evidence="1 2">TRM 66187</strain>
    </source>
</reference>
<name>A0ABQ7FEN8_9ACTN</name>
<evidence type="ECO:0000313" key="1">
    <source>
        <dbReference type="EMBL" id="KAF4406775.1"/>
    </source>
</evidence>
<evidence type="ECO:0008006" key="3">
    <source>
        <dbReference type="Google" id="ProtNLM"/>
    </source>
</evidence>
<dbReference type="EMBL" id="WHPN01000351">
    <property type="protein sequence ID" value="KAF4406775.1"/>
    <property type="molecule type" value="Genomic_DNA"/>
</dbReference>